<dbReference type="RefSeq" id="WP_284302662.1">
    <property type="nucleotide sequence ID" value="NZ_BSUO01000001.1"/>
</dbReference>
<dbReference type="InterPro" id="IPR051813">
    <property type="entry name" value="HepT_RNase_toxin"/>
</dbReference>
<evidence type="ECO:0000256" key="1">
    <source>
        <dbReference type="ARBA" id="ARBA00022553"/>
    </source>
</evidence>
<keyword evidence="4" id="KW-0547">Nucleotide-binding</keyword>
<dbReference type="PANTHER" id="PTHR34139">
    <property type="entry name" value="UPF0331 PROTEIN MJ0127"/>
    <property type="match status" value="1"/>
</dbReference>
<accession>A0ABQ6IL30</accession>
<proteinExistence type="predicted"/>
<evidence type="ECO:0000256" key="3">
    <source>
        <dbReference type="ARBA" id="ARBA00022722"/>
    </source>
</evidence>
<evidence type="ECO:0000313" key="6">
    <source>
        <dbReference type="EMBL" id="GMA38604.1"/>
    </source>
</evidence>
<protein>
    <submittedName>
        <fullName evidence="6">DUF86 domain-containing protein</fullName>
    </submittedName>
</protein>
<evidence type="ECO:0000313" key="7">
    <source>
        <dbReference type="Proteomes" id="UP001157126"/>
    </source>
</evidence>
<dbReference type="PANTHER" id="PTHR34139:SF1">
    <property type="entry name" value="RNASE MJ1380-RELATED"/>
    <property type="match status" value="1"/>
</dbReference>
<dbReference type="Pfam" id="PF01934">
    <property type="entry name" value="HepT-like"/>
    <property type="match status" value="1"/>
</dbReference>
<dbReference type="InterPro" id="IPR008201">
    <property type="entry name" value="HepT-like"/>
</dbReference>
<gene>
    <name evidence="6" type="ORF">GCM10025883_06490</name>
</gene>
<reference evidence="7" key="1">
    <citation type="journal article" date="2019" name="Int. J. Syst. Evol. Microbiol.">
        <title>The Global Catalogue of Microorganisms (GCM) 10K type strain sequencing project: providing services to taxonomists for standard genome sequencing and annotation.</title>
        <authorList>
            <consortium name="The Broad Institute Genomics Platform"/>
            <consortium name="The Broad Institute Genome Sequencing Center for Infectious Disease"/>
            <person name="Wu L."/>
            <person name="Ma J."/>
        </authorList>
    </citation>
    <scope>NUCLEOTIDE SEQUENCE [LARGE SCALE GENOMIC DNA]</scope>
    <source>
        <strain evidence="7">NBRC 113072</strain>
    </source>
</reference>
<keyword evidence="5" id="KW-0378">Hydrolase</keyword>
<keyword evidence="1" id="KW-0597">Phosphoprotein</keyword>
<evidence type="ECO:0000256" key="2">
    <source>
        <dbReference type="ARBA" id="ARBA00022649"/>
    </source>
</evidence>
<name>A0ABQ6IL30_9MICO</name>
<keyword evidence="2" id="KW-1277">Toxin-antitoxin system</keyword>
<evidence type="ECO:0000256" key="5">
    <source>
        <dbReference type="ARBA" id="ARBA00022801"/>
    </source>
</evidence>
<keyword evidence="3" id="KW-0540">Nuclease</keyword>
<dbReference type="EMBL" id="BSUO01000001">
    <property type="protein sequence ID" value="GMA38604.1"/>
    <property type="molecule type" value="Genomic_DNA"/>
</dbReference>
<sequence length="115" mass="12734">MTRDGSSVEEVALALRQMLAQCEHITAGGRARFLADDLDAQILRLAAERLVITLQAAVEDLPPGFVETHADLPFATVRGMRNRLAHGYVDVNPAIVWETLSGRLPEFVRDVLQRL</sequence>
<dbReference type="Proteomes" id="UP001157126">
    <property type="component" value="Unassembled WGS sequence"/>
</dbReference>
<keyword evidence="7" id="KW-1185">Reference proteome</keyword>
<comment type="caution">
    <text evidence="6">The sequence shown here is derived from an EMBL/GenBank/DDBJ whole genome shotgun (WGS) entry which is preliminary data.</text>
</comment>
<evidence type="ECO:0000256" key="4">
    <source>
        <dbReference type="ARBA" id="ARBA00022741"/>
    </source>
</evidence>
<organism evidence="6 7">
    <name type="scientific">Mobilicoccus caccae</name>
    <dbReference type="NCBI Taxonomy" id="1859295"/>
    <lineage>
        <taxon>Bacteria</taxon>
        <taxon>Bacillati</taxon>
        <taxon>Actinomycetota</taxon>
        <taxon>Actinomycetes</taxon>
        <taxon>Micrococcales</taxon>
        <taxon>Dermatophilaceae</taxon>
        <taxon>Mobilicoccus</taxon>
    </lineage>
</organism>